<dbReference type="RefSeq" id="WP_141497083.1">
    <property type="nucleotide sequence ID" value="NZ_CP146254.1"/>
</dbReference>
<sequence length="144" mass="16054">MSNQLILLRVVTVTTRVLTLNPAPRLRIVRLFGESQSRKLLFIPFFVTLSDAGHALYRFIFMRILDVRYFPARSASIGPVICPGFYTFCLNKVLPKKCKTLGSGIAAHLANAQLELKSLIFPFIVTLAPPGIVSTEYSINNTLI</sequence>
<protein>
    <submittedName>
        <fullName evidence="1">Uncharacterized protein</fullName>
    </submittedName>
</protein>
<dbReference type="Proteomes" id="UP000319715">
    <property type="component" value="Unassembled WGS sequence"/>
</dbReference>
<evidence type="ECO:0000313" key="1">
    <source>
        <dbReference type="EMBL" id="TQC64540.1"/>
    </source>
</evidence>
<organism evidence="1 2">
    <name type="scientific">Pantoea dispersa</name>
    <dbReference type="NCBI Taxonomy" id="59814"/>
    <lineage>
        <taxon>Bacteria</taxon>
        <taxon>Pseudomonadati</taxon>
        <taxon>Pseudomonadota</taxon>
        <taxon>Gammaproteobacteria</taxon>
        <taxon>Enterobacterales</taxon>
        <taxon>Erwiniaceae</taxon>
        <taxon>Pantoea</taxon>
    </lineage>
</organism>
<comment type="caution">
    <text evidence="1">The sequence shown here is derived from an EMBL/GenBank/DDBJ whole genome shotgun (WGS) entry which is preliminary data.</text>
</comment>
<gene>
    <name evidence="1" type="ORF">FK492_21940</name>
</gene>
<reference evidence="1 2" key="1">
    <citation type="submission" date="2019-06" db="EMBL/GenBank/DDBJ databases">
        <title>Pantoea dispersa Assembly.</title>
        <authorList>
            <person name="Wang J."/>
        </authorList>
    </citation>
    <scope>NUCLEOTIDE SEQUENCE [LARGE SCALE GENOMIC DNA]</scope>
    <source>
        <strain evidence="2">bio</strain>
    </source>
</reference>
<proteinExistence type="predicted"/>
<name>A0ABY2ZSK9_9GAMM</name>
<dbReference type="EMBL" id="VICF01000012">
    <property type="protein sequence ID" value="TQC64540.1"/>
    <property type="molecule type" value="Genomic_DNA"/>
</dbReference>
<evidence type="ECO:0000313" key="2">
    <source>
        <dbReference type="Proteomes" id="UP000319715"/>
    </source>
</evidence>
<accession>A0ABY2ZSK9</accession>
<keyword evidence="2" id="KW-1185">Reference proteome</keyword>